<dbReference type="GO" id="GO:0009245">
    <property type="term" value="P:lipid A biosynthetic process"/>
    <property type="evidence" value="ECO:0007669"/>
    <property type="project" value="UniProtKB-KW"/>
</dbReference>
<feature type="transmembrane region" description="Helical" evidence="14">
    <location>
        <begin position="244"/>
        <end position="266"/>
    </location>
</feature>
<keyword evidence="11 14" id="KW-0472">Membrane</keyword>
<dbReference type="GO" id="GO:0005886">
    <property type="term" value="C:plasma membrane"/>
    <property type="evidence" value="ECO:0007669"/>
    <property type="project" value="UniProtKB-SubCell"/>
</dbReference>
<dbReference type="Gene3D" id="1.10.3730.20">
    <property type="match status" value="2"/>
</dbReference>
<dbReference type="AlphaFoldDB" id="A0A6L6QP46"/>
<keyword evidence="3" id="KW-1003">Cell membrane</keyword>
<dbReference type="OrthoDB" id="9783707at2"/>
<dbReference type="InterPro" id="IPR037185">
    <property type="entry name" value="EmrE-like"/>
</dbReference>
<evidence type="ECO:0000256" key="5">
    <source>
        <dbReference type="ARBA" id="ARBA00022519"/>
    </source>
</evidence>
<keyword evidence="8" id="KW-0448">Lipopolysaccharide biosynthesis</keyword>
<feature type="transmembrane region" description="Helical" evidence="14">
    <location>
        <begin position="30"/>
        <end position="52"/>
    </location>
</feature>
<feature type="transmembrane region" description="Helical" evidence="14">
    <location>
        <begin position="184"/>
        <end position="204"/>
    </location>
</feature>
<gene>
    <name evidence="16" type="ORF">GM658_23945</name>
</gene>
<evidence type="ECO:0000256" key="14">
    <source>
        <dbReference type="SAM" id="Phobius"/>
    </source>
</evidence>
<dbReference type="Pfam" id="PF00892">
    <property type="entry name" value="EamA"/>
    <property type="match status" value="2"/>
</dbReference>
<dbReference type="GO" id="GO:0022857">
    <property type="term" value="F:transmembrane transporter activity"/>
    <property type="evidence" value="ECO:0007669"/>
    <property type="project" value="InterPro"/>
</dbReference>
<proteinExistence type="inferred from homology"/>
<evidence type="ECO:0000256" key="8">
    <source>
        <dbReference type="ARBA" id="ARBA00022985"/>
    </source>
</evidence>
<dbReference type="PANTHER" id="PTHR30561">
    <property type="entry name" value="SMR FAMILY PROTON-DEPENDENT DRUG EFFLUX TRANSPORTER SUGE"/>
    <property type="match status" value="1"/>
</dbReference>
<keyword evidence="5" id="KW-0997">Cell inner membrane</keyword>
<evidence type="ECO:0000256" key="3">
    <source>
        <dbReference type="ARBA" id="ARBA00022475"/>
    </source>
</evidence>
<evidence type="ECO:0000313" key="17">
    <source>
        <dbReference type="Proteomes" id="UP000472320"/>
    </source>
</evidence>
<feature type="transmembrane region" description="Helical" evidence="14">
    <location>
        <begin position="155"/>
        <end position="172"/>
    </location>
</feature>
<keyword evidence="7 14" id="KW-0812">Transmembrane</keyword>
<feature type="transmembrane region" description="Helical" evidence="14">
    <location>
        <begin position="114"/>
        <end position="134"/>
    </location>
</feature>
<feature type="domain" description="EamA" evidence="15">
    <location>
        <begin position="6"/>
        <end position="130"/>
    </location>
</feature>
<evidence type="ECO:0000313" key="16">
    <source>
        <dbReference type="EMBL" id="MTW13667.1"/>
    </source>
</evidence>
<evidence type="ECO:0000256" key="11">
    <source>
        <dbReference type="ARBA" id="ARBA00023136"/>
    </source>
</evidence>
<evidence type="ECO:0000256" key="6">
    <source>
        <dbReference type="ARBA" id="ARBA00022556"/>
    </source>
</evidence>
<accession>A0A6L6QP46</accession>
<evidence type="ECO:0000259" key="15">
    <source>
        <dbReference type="Pfam" id="PF00892"/>
    </source>
</evidence>
<comment type="subcellular location">
    <subcellularLocation>
        <location evidence="1">Cell membrane</location>
        <topology evidence="1">Multi-pass membrane protein</topology>
    </subcellularLocation>
</comment>
<evidence type="ECO:0000256" key="13">
    <source>
        <dbReference type="ARBA" id="ARBA00039168"/>
    </source>
</evidence>
<keyword evidence="10" id="KW-0443">Lipid metabolism</keyword>
<keyword evidence="6" id="KW-0441">Lipid A biosynthesis</keyword>
<keyword evidence="17" id="KW-1185">Reference proteome</keyword>
<evidence type="ECO:0000256" key="4">
    <source>
        <dbReference type="ARBA" id="ARBA00022516"/>
    </source>
</evidence>
<evidence type="ECO:0000256" key="12">
    <source>
        <dbReference type="ARBA" id="ARBA00038151"/>
    </source>
</evidence>
<sequence>MAPSVVAIVLCGALLHAGWNALVKKGRDPFLSSVLVAGGASLISLPLLPFLAQPAAASWQYALLSTAIHYVYYGLLAAAYRHGDMSHAYPLMRGSAPLLVALSSVPLLGERLTLTQYAAVACISGGIFGLWFASRAQAPASDAVDDGAFAARHRSTTYASLNAVVIAAYTLVDGMGARASGAPAAYVMWLHVLSAAGLLAWCLVRSPRQLREYAREFWRVALLGGAGTLGAYGMALWAMTLAPLAAVAALRETSILFAALIARFFLSERIGGKRVAAIVAIAAGAVLMRLA</sequence>
<dbReference type="InterPro" id="IPR000620">
    <property type="entry name" value="EamA_dom"/>
</dbReference>
<organism evidence="16 17">
    <name type="scientific">Massilia eburnea</name>
    <dbReference type="NCBI Taxonomy" id="1776165"/>
    <lineage>
        <taxon>Bacteria</taxon>
        <taxon>Pseudomonadati</taxon>
        <taxon>Pseudomonadota</taxon>
        <taxon>Betaproteobacteria</taxon>
        <taxon>Burkholderiales</taxon>
        <taxon>Oxalobacteraceae</taxon>
        <taxon>Telluria group</taxon>
        <taxon>Massilia</taxon>
    </lineage>
</organism>
<feature type="transmembrane region" description="Helical" evidence="14">
    <location>
        <begin position="91"/>
        <end position="108"/>
    </location>
</feature>
<dbReference type="InterPro" id="IPR000390">
    <property type="entry name" value="Small_drug/metabolite_transptr"/>
</dbReference>
<evidence type="ECO:0000256" key="9">
    <source>
        <dbReference type="ARBA" id="ARBA00022989"/>
    </source>
</evidence>
<protein>
    <recommendedName>
        <fullName evidence="13">Guanidinium exporter</fullName>
    </recommendedName>
</protein>
<dbReference type="PANTHER" id="PTHR30561:SF0">
    <property type="entry name" value="GUANIDINIUM EXPORTER"/>
    <property type="match status" value="1"/>
</dbReference>
<dbReference type="RefSeq" id="WP_155456581.1">
    <property type="nucleotide sequence ID" value="NZ_WNKX01000025.1"/>
</dbReference>
<feature type="transmembrane region" description="Helical" evidence="14">
    <location>
        <begin position="6"/>
        <end position="23"/>
    </location>
</feature>
<reference evidence="16 17" key="1">
    <citation type="submission" date="2019-11" db="EMBL/GenBank/DDBJ databases">
        <title>Type strains purchased from KCTC, JCM and DSMZ.</title>
        <authorList>
            <person name="Lu H."/>
        </authorList>
    </citation>
    <scope>NUCLEOTIDE SEQUENCE [LARGE SCALE GENOMIC DNA]</scope>
    <source>
        <strain evidence="16 17">JCM 31587</strain>
    </source>
</reference>
<dbReference type="SUPFAM" id="SSF103481">
    <property type="entry name" value="Multidrug resistance efflux transporter EmrE"/>
    <property type="match status" value="2"/>
</dbReference>
<name>A0A6L6QP46_9BURK</name>
<feature type="transmembrane region" description="Helical" evidence="14">
    <location>
        <begin position="216"/>
        <end position="238"/>
    </location>
</feature>
<dbReference type="GO" id="GO:0009103">
    <property type="term" value="P:lipopolysaccharide biosynthetic process"/>
    <property type="evidence" value="ECO:0007669"/>
    <property type="project" value="UniProtKB-KW"/>
</dbReference>
<evidence type="ECO:0000256" key="10">
    <source>
        <dbReference type="ARBA" id="ARBA00023098"/>
    </source>
</evidence>
<dbReference type="EMBL" id="WNKX01000025">
    <property type="protein sequence ID" value="MTW13667.1"/>
    <property type="molecule type" value="Genomic_DNA"/>
</dbReference>
<feature type="transmembrane region" description="Helical" evidence="14">
    <location>
        <begin position="58"/>
        <end position="79"/>
    </location>
</feature>
<keyword evidence="4" id="KW-0444">Lipid biosynthesis</keyword>
<evidence type="ECO:0000256" key="2">
    <source>
        <dbReference type="ARBA" id="ARBA00022448"/>
    </source>
</evidence>
<keyword evidence="9 14" id="KW-1133">Transmembrane helix</keyword>
<comment type="similarity">
    <text evidence="12">Belongs to the drug/metabolite transporter (DMT) superfamily. Small multidrug resistance (SMR) (TC 2.A.7.1) family. Gdx/SugE subfamily.</text>
</comment>
<keyword evidence="2" id="KW-0813">Transport</keyword>
<dbReference type="Proteomes" id="UP000472320">
    <property type="component" value="Unassembled WGS sequence"/>
</dbReference>
<feature type="domain" description="EamA" evidence="15">
    <location>
        <begin position="159"/>
        <end position="288"/>
    </location>
</feature>
<evidence type="ECO:0000256" key="7">
    <source>
        <dbReference type="ARBA" id="ARBA00022692"/>
    </source>
</evidence>
<evidence type="ECO:0000256" key="1">
    <source>
        <dbReference type="ARBA" id="ARBA00004651"/>
    </source>
</evidence>
<comment type="caution">
    <text evidence="16">The sequence shown here is derived from an EMBL/GenBank/DDBJ whole genome shotgun (WGS) entry which is preliminary data.</text>
</comment>